<evidence type="ECO:0000259" key="6">
    <source>
        <dbReference type="Pfam" id="PF01494"/>
    </source>
</evidence>
<gene>
    <name evidence="7" type="ORF">ABVK25_000353</name>
</gene>
<evidence type="ECO:0000313" key="7">
    <source>
        <dbReference type="EMBL" id="KAL2059061.1"/>
    </source>
</evidence>
<name>A0ABR4BPT3_9LECA</name>
<evidence type="ECO:0000256" key="3">
    <source>
        <dbReference type="ARBA" id="ARBA00022827"/>
    </source>
</evidence>
<keyword evidence="4" id="KW-0560">Oxidoreductase</keyword>
<evidence type="ECO:0000256" key="4">
    <source>
        <dbReference type="ARBA" id="ARBA00023002"/>
    </source>
</evidence>
<evidence type="ECO:0000256" key="5">
    <source>
        <dbReference type="SAM" id="MobiDB-lite"/>
    </source>
</evidence>
<feature type="region of interest" description="Disordered" evidence="5">
    <location>
        <begin position="480"/>
        <end position="502"/>
    </location>
</feature>
<keyword evidence="3" id="KW-0274">FAD</keyword>
<dbReference type="Pfam" id="PF01494">
    <property type="entry name" value="FAD_binding_3"/>
    <property type="match status" value="1"/>
</dbReference>
<dbReference type="EMBL" id="JBHFEH010000001">
    <property type="protein sequence ID" value="KAL2059061.1"/>
    <property type="molecule type" value="Genomic_DNA"/>
</dbReference>
<dbReference type="PRINTS" id="PR00420">
    <property type="entry name" value="RNGMNOXGNASE"/>
</dbReference>
<dbReference type="SUPFAM" id="SSF51905">
    <property type="entry name" value="FAD/NAD(P)-binding domain"/>
    <property type="match status" value="1"/>
</dbReference>
<comment type="caution">
    <text evidence="7">The sequence shown here is derived from an EMBL/GenBank/DDBJ whole genome shotgun (WGS) entry which is preliminary data.</text>
</comment>
<feature type="compositionally biased region" description="Basic and acidic residues" evidence="5">
    <location>
        <begin position="487"/>
        <end position="497"/>
    </location>
</feature>
<comment type="similarity">
    <text evidence="1">Belongs to the flavin-dependent halogenase family.</text>
</comment>
<dbReference type="InterPro" id="IPR002938">
    <property type="entry name" value="FAD-bd"/>
</dbReference>
<dbReference type="Gene3D" id="3.50.50.60">
    <property type="entry name" value="FAD/NAD(P)-binding domain"/>
    <property type="match status" value="1"/>
</dbReference>
<proteinExistence type="inferred from homology"/>
<keyword evidence="2" id="KW-0285">Flavoprotein</keyword>
<dbReference type="PANTHER" id="PTHR43747:SF5">
    <property type="entry name" value="FAD-BINDING DOMAIN-CONTAINING PROTEIN"/>
    <property type="match status" value="1"/>
</dbReference>
<dbReference type="PANTHER" id="PTHR43747">
    <property type="entry name" value="FAD-BINDING PROTEIN"/>
    <property type="match status" value="1"/>
</dbReference>
<dbReference type="Proteomes" id="UP001590951">
    <property type="component" value="Unassembled WGS sequence"/>
</dbReference>
<reference evidence="7 8" key="1">
    <citation type="submission" date="2024-09" db="EMBL/GenBank/DDBJ databases">
        <title>Rethinking Asexuality: The Enigmatic Case of Functional Sexual Genes in Lepraria (Stereocaulaceae).</title>
        <authorList>
            <person name="Doellman M."/>
            <person name="Sun Y."/>
            <person name="Barcenas-Pena A."/>
            <person name="Lumbsch H.T."/>
            <person name="Grewe F."/>
        </authorList>
    </citation>
    <scope>NUCLEOTIDE SEQUENCE [LARGE SCALE GENOMIC DNA]</scope>
    <source>
        <strain evidence="7 8">Grewe 0041</strain>
    </source>
</reference>
<evidence type="ECO:0000313" key="8">
    <source>
        <dbReference type="Proteomes" id="UP001590951"/>
    </source>
</evidence>
<protein>
    <recommendedName>
        <fullName evidence="6">FAD-binding domain-containing protein</fullName>
    </recommendedName>
</protein>
<organism evidence="7 8">
    <name type="scientific">Lepraria finkii</name>
    <dbReference type="NCBI Taxonomy" id="1340010"/>
    <lineage>
        <taxon>Eukaryota</taxon>
        <taxon>Fungi</taxon>
        <taxon>Dikarya</taxon>
        <taxon>Ascomycota</taxon>
        <taxon>Pezizomycotina</taxon>
        <taxon>Lecanoromycetes</taxon>
        <taxon>OSLEUM clade</taxon>
        <taxon>Lecanoromycetidae</taxon>
        <taxon>Lecanorales</taxon>
        <taxon>Lecanorineae</taxon>
        <taxon>Stereocaulaceae</taxon>
        <taxon>Lepraria</taxon>
    </lineage>
</organism>
<evidence type="ECO:0000256" key="1">
    <source>
        <dbReference type="ARBA" id="ARBA00005706"/>
    </source>
</evidence>
<dbReference type="InterPro" id="IPR050816">
    <property type="entry name" value="Flavin-dep_Halogenase_NPB"/>
</dbReference>
<accession>A0ABR4BPT3</accession>
<feature type="domain" description="FAD-binding" evidence="6">
    <location>
        <begin position="6"/>
        <end position="361"/>
    </location>
</feature>
<sequence>MSIPTETTVLVVGGGPGGSYTAAALAREGVKCVVLEADKFPRYHIGESMLASIRHFLRFIDLDETFENHGFTKKRGAAFKLSKDLPEGYTDFVAAGGPGNYAWNVLRSESDDMMFKHAAKCGAEVFDGVKVNSLEFVPTIDQKNGILDSDAPHPGRPVSAAWSRKEDGSSGVIKFDYLVDASGRVGLVSTKYLKNRKNNKGLKNIANWGYYKGFATYAPGTAREGQPFFEALHDSSGWAWLIPLHNGTASVGIVQNQDMVTAKKKAMDSPSTYEFFQESLKSAPIISDMLAQAELAPNTTIKAASDWSYSASCYAIPNVRIVGDAGCFIDPYFSSGVHLALTGALSAATTIRAVQRGDCDENSAVEWHTVKVSEGYTRFLLVVLTAMKQIRSQDEIVLDDWDEKSFDRAFAFFRPIIQGTADVGGKLSHREVSNTVDFCLSAFQPHDVEKTQEVKRKIKAAEATNPLEADATAINGDASATPATAESEARVQEKAHANPEGLSTEEMNILKTIRAREILNLEEQLNIDSFGTDAINGWAPLVKKGSLSLVHVAQENGRQAEKPHSNVRAWEDISLGREVKVSV</sequence>
<dbReference type="InterPro" id="IPR036188">
    <property type="entry name" value="FAD/NAD-bd_sf"/>
</dbReference>
<keyword evidence="8" id="KW-1185">Reference proteome</keyword>
<evidence type="ECO:0000256" key="2">
    <source>
        <dbReference type="ARBA" id="ARBA00022630"/>
    </source>
</evidence>